<dbReference type="OrthoDB" id="1820671at2"/>
<accession>E9S9Y5</accession>
<evidence type="ECO:0000313" key="3">
    <source>
        <dbReference type="Proteomes" id="UP000004259"/>
    </source>
</evidence>
<protein>
    <submittedName>
        <fullName evidence="2">Uncharacterized protein</fullName>
    </submittedName>
</protein>
<keyword evidence="1" id="KW-1133">Transmembrane helix</keyword>
<feature type="transmembrane region" description="Helical" evidence="1">
    <location>
        <begin position="12"/>
        <end position="32"/>
    </location>
</feature>
<dbReference type="EMBL" id="ADKM02000050">
    <property type="protein sequence ID" value="EGC03919.1"/>
    <property type="molecule type" value="Genomic_DNA"/>
</dbReference>
<reference evidence="2 3" key="1">
    <citation type="submission" date="2011-02" db="EMBL/GenBank/DDBJ databases">
        <authorList>
            <person name="Nelson K.E."/>
            <person name="Sutton G."/>
            <person name="Torralba M."/>
            <person name="Durkin S."/>
            <person name="Harkins D."/>
            <person name="Montgomery R."/>
            <person name="Ziemer C."/>
            <person name="Klaassens E."/>
            <person name="Ocuiv P."/>
            <person name="Morrison M."/>
        </authorList>
    </citation>
    <scope>NUCLEOTIDE SEQUENCE [LARGE SCALE GENOMIC DNA]</scope>
    <source>
        <strain evidence="2 3">8</strain>
    </source>
</reference>
<keyword evidence="1" id="KW-0472">Membrane</keyword>
<keyword evidence="3" id="KW-1185">Reference proteome</keyword>
<feature type="transmembrane region" description="Helical" evidence="1">
    <location>
        <begin position="81"/>
        <end position="102"/>
    </location>
</feature>
<name>E9S9Y5_RUMAL</name>
<comment type="caution">
    <text evidence="2">The sequence shown here is derived from an EMBL/GenBank/DDBJ whole genome shotgun (WGS) entry which is preliminary data.</text>
</comment>
<gene>
    <name evidence="2" type="ORF">CUS_6436</name>
</gene>
<feature type="transmembrane region" description="Helical" evidence="1">
    <location>
        <begin position="114"/>
        <end position="133"/>
    </location>
</feature>
<sequence>MEQYDIHPRRNFLIFCVAVHLAGFFAAIVTDYLDNFLDDDTNKYVYFACLPLAAMPIAYLINYKKLTGESDSAVGKHFKEIGIWLLTVFPMGAILFTVLLALRVTEHIYSAAEYYLGYLGVCTLSIFFVTPLYKMGRMIISAGRKSDDDYYRYYGGM</sequence>
<proteinExistence type="predicted"/>
<dbReference type="Proteomes" id="UP000004259">
    <property type="component" value="Unassembled WGS sequence"/>
</dbReference>
<dbReference type="STRING" id="246199.CUS_6436"/>
<organism evidence="2 3">
    <name type="scientific">Ruminococcus albus 8</name>
    <dbReference type="NCBI Taxonomy" id="246199"/>
    <lineage>
        <taxon>Bacteria</taxon>
        <taxon>Bacillati</taxon>
        <taxon>Bacillota</taxon>
        <taxon>Clostridia</taxon>
        <taxon>Eubacteriales</taxon>
        <taxon>Oscillospiraceae</taxon>
        <taxon>Ruminococcus</taxon>
    </lineage>
</organism>
<dbReference type="RefSeq" id="WP_002847925.1">
    <property type="nucleotide sequence ID" value="NZ_ADKM02000050.1"/>
</dbReference>
<evidence type="ECO:0000256" key="1">
    <source>
        <dbReference type="SAM" id="Phobius"/>
    </source>
</evidence>
<feature type="transmembrane region" description="Helical" evidence="1">
    <location>
        <begin position="44"/>
        <end position="61"/>
    </location>
</feature>
<dbReference type="AlphaFoldDB" id="E9S9Y5"/>
<keyword evidence="1" id="KW-0812">Transmembrane</keyword>
<evidence type="ECO:0000313" key="2">
    <source>
        <dbReference type="EMBL" id="EGC03919.1"/>
    </source>
</evidence>